<dbReference type="PRINTS" id="PR00412">
    <property type="entry name" value="EPOXHYDRLASE"/>
</dbReference>
<accession>A0ABS3QII5</accession>
<reference evidence="3 4" key="1">
    <citation type="submission" date="2021-03" db="EMBL/GenBank/DDBJ databases">
        <authorList>
            <person name="Kim M.K."/>
        </authorList>
    </citation>
    <scope>NUCLEOTIDE SEQUENCE [LARGE SCALE GENOMIC DNA]</scope>
    <source>
        <strain evidence="3 4">BT442</strain>
    </source>
</reference>
<keyword evidence="4" id="KW-1185">Reference proteome</keyword>
<dbReference type="Proteomes" id="UP000664369">
    <property type="component" value="Unassembled WGS sequence"/>
</dbReference>
<dbReference type="EMBL" id="JAGETZ010000009">
    <property type="protein sequence ID" value="MBO2011037.1"/>
    <property type="molecule type" value="Genomic_DNA"/>
</dbReference>
<dbReference type="PRINTS" id="PR00111">
    <property type="entry name" value="ABHYDROLASE"/>
</dbReference>
<name>A0ABS3QII5_9BACT</name>
<proteinExistence type="predicted"/>
<dbReference type="SUPFAM" id="SSF53474">
    <property type="entry name" value="alpha/beta-Hydrolases"/>
    <property type="match status" value="1"/>
</dbReference>
<dbReference type="InterPro" id="IPR000073">
    <property type="entry name" value="AB_hydrolase_1"/>
</dbReference>
<gene>
    <name evidence="3" type="ORF">J4E00_18395</name>
</gene>
<feature type="domain" description="AB hydrolase-1" evidence="2">
    <location>
        <begin position="76"/>
        <end position="178"/>
    </location>
</feature>
<comment type="caution">
    <text evidence="3">The sequence shown here is derived from an EMBL/GenBank/DDBJ whole genome shotgun (WGS) entry which is preliminary data.</text>
</comment>
<evidence type="ECO:0000313" key="3">
    <source>
        <dbReference type="EMBL" id="MBO2011037.1"/>
    </source>
</evidence>
<evidence type="ECO:0000313" key="4">
    <source>
        <dbReference type="Proteomes" id="UP000664369"/>
    </source>
</evidence>
<keyword evidence="1 3" id="KW-0378">Hydrolase</keyword>
<sequence length="338" mass="37644">MFSVQNTPLDNQRYPDLAWTSLSELLTGQKVDLRNSVPLDMYADEELIRHFPGFHNQYATVNGVRLHYVEGGSGEPLICLPGWPQTWFSYHPIAAQLSEHYRVIIVDIRGMGSSDKPESGYDKKTMAQDIYALMQHLGLSKASLLGHDIGGMVAASFAFNYPEATTKLILADGGHPSDGMRYMSLLPAPGAFAGKMDGHQPYVWWMAFNQVKGLPEKLLEGRFQYLLDYLFAYVMLDDSRMSAFDRAVYAAAYNDANSIRAANAWYQTFEQDIADARTYAPLTMPVLGIGSYVSFENMKMSLAAMAPTAQIIGILDSGHYMFEEKPDQVLAAVLDFLG</sequence>
<dbReference type="Gene3D" id="3.40.50.1820">
    <property type="entry name" value="alpha/beta hydrolase"/>
    <property type="match status" value="1"/>
</dbReference>
<dbReference type="InterPro" id="IPR029058">
    <property type="entry name" value="AB_hydrolase_fold"/>
</dbReference>
<evidence type="ECO:0000259" key="2">
    <source>
        <dbReference type="Pfam" id="PF00561"/>
    </source>
</evidence>
<dbReference type="Pfam" id="PF00561">
    <property type="entry name" value="Abhydrolase_1"/>
    <property type="match status" value="1"/>
</dbReference>
<dbReference type="PANTHER" id="PTHR43329">
    <property type="entry name" value="EPOXIDE HYDROLASE"/>
    <property type="match status" value="1"/>
</dbReference>
<dbReference type="InterPro" id="IPR000639">
    <property type="entry name" value="Epox_hydrolase-like"/>
</dbReference>
<organism evidence="3 4">
    <name type="scientific">Hymenobacter negativus</name>
    <dbReference type="NCBI Taxonomy" id="2795026"/>
    <lineage>
        <taxon>Bacteria</taxon>
        <taxon>Pseudomonadati</taxon>
        <taxon>Bacteroidota</taxon>
        <taxon>Cytophagia</taxon>
        <taxon>Cytophagales</taxon>
        <taxon>Hymenobacteraceae</taxon>
        <taxon>Hymenobacter</taxon>
    </lineage>
</organism>
<evidence type="ECO:0000256" key="1">
    <source>
        <dbReference type="ARBA" id="ARBA00022801"/>
    </source>
</evidence>
<protein>
    <submittedName>
        <fullName evidence="3">Alpha/beta hydrolase</fullName>
    </submittedName>
</protein>
<dbReference type="GO" id="GO:0016787">
    <property type="term" value="F:hydrolase activity"/>
    <property type="evidence" value="ECO:0007669"/>
    <property type="project" value="UniProtKB-KW"/>
</dbReference>